<dbReference type="STRING" id="708197.A0A161W0M8"/>
<proteinExistence type="predicted"/>
<keyword evidence="2" id="KW-0285">Flavoprotein</keyword>
<keyword evidence="1" id="KW-0637">Prenyltransferase</keyword>
<accession>A0A161W0M8</accession>
<keyword evidence="6" id="KW-0456">Lyase</keyword>
<keyword evidence="4" id="KW-0808">Transferase</keyword>
<dbReference type="InterPro" id="IPR003382">
    <property type="entry name" value="Flavoprotein"/>
</dbReference>
<gene>
    <name evidence="6" type="ORF">CT0861_13264</name>
</gene>
<keyword evidence="3" id="KW-0288">FMN</keyword>
<dbReference type="InterPro" id="IPR004507">
    <property type="entry name" value="UbiX-like"/>
</dbReference>
<dbReference type="Proteomes" id="UP000076552">
    <property type="component" value="Unassembled WGS sequence"/>
</dbReference>
<dbReference type="EMBL" id="LFIV01000259">
    <property type="protein sequence ID" value="KZL64693.1"/>
    <property type="molecule type" value="Genomic_DNA"/>
</dbReference>
<sequence length="216" mass="23446">MYSGISELQQPLSPYSQSTLSKVTSSLNKYVETIVSKEANFRLASTTSSNLTRTTRFSFLQVNHQTIEQDHLKDLPRFGLEAITVNPLRRKSHLAHTTKMKETIPRKKVVVAITGATGAQIGIHILQTLRRLNVETHLIISKWAAETIKYETDYTPSAVKALADHAYSAHDLAAPIASGSYRVDGMIVAPCSVKTLAAINAGAEKAGAICAGDAVQ</sequence>
<evidence type="ECO:0000313" key="7">
    <source>
        <dbReference type="Proteomes" id="UP000076552"/>
    </source>
</evidence>
<organism evidence="6 7">
    <name type="scientific">Colletotrichum tofieldiae</name>
    <dbReference type="NCBI Taxonomy" id="708197"/>
    <lineage>
        <taxon>Eukaryota</taxon>
        <taxon>Fungi</taxon>
        <taxon>Dikarya</taxon>
        <taxon>Ascomycota</taxon>
        <taxon>Pezizomycotina</taxon>
        <taxon>Sordariomycetes</taxon>
        <taxon>Hypocreomycetidae</taxon>
        <taxon>Glomerellales</taxon>
        <taxon>Glomerellaceae</taxon>
        <taxon>Colletotrichum</taxon>
        <taxon>Colletotrichum spaethianum species complex</taxon>
    </lineage>
</organism>
<comment type="caution">
    <text evidence="6">The sequence shown here is derived from an EMBL/GenBank/DDBJ whole genome shotgun (WGS) entry which is preliminary data.</text>
</comment>
<keyword evidence="7" id="KW-1185">Reference proteome</keyword>
<dbReference type="AlphaFoldDB" id="A0A161W0M8"/>
<dbReference type="GO" id="GO:0016829">
    <property type="term" value="F:lyase activity"/>
    <property type="evidence" value="ECO:0007669"/>
    <property type="project" value="UniProtKB-KW"/>
</dbReference>
<feature type="domain" description="Flavoprotein" evidence="5">
    <location>
        <begin position="107"/>
        <end position="204"/>
    </location>
</feature>
<dbReference type="InterPro" id="IPR036551">
    <property type="entry name" value="Flavin_trans-like"/>
</dbReference>
<evidence type="ECO:0000256" key="2">
    <source>
        <dbReference type="ARBA" id="ARBA00022630"/>
    </source>
</evidence>
<dbReference type="GO" id="GO:0004659">
    <property type="term" value="F:prenyltransferase activity"/>
    <property type="evidence" value="ECO:0007669"/>
    <property type="project" value="UniProtKB-KW"/>
</dbReference>
<evidence type="ECO:0000256" key="3">
    <source>
        <dbReference type="ARBA" id="ARBA00022643"/>
    </source>
</evidence>
<dbReference type="Gene3D" id="3.40.50.1950">
    <property type="entry name" value="Flavin prenyltransferase-like"/>
    <property type="match status" value="1"/>
</dbReference>
<evidence type="ECO:0000313" key="6">
    <source>
        <dbReference type="EMBL" id="KZL64693.1"/>
    </source>
</evidence>
<dbReference type="SUPFAM" id="SSF52507">
    <property type="entry name" value="Homo-oligomeric flavin-containing Cys decarboxylases, HFCD"/>
    <property type="match status" value="1"/>
</dbReference>
<dbReference type="Pfam" id="PF02441">
    <property type="entry name" value="Flavoprotein"/>
    <property type="match status" value="1"/>
</dbReference>
<dbReference type="NCBIfam" id="TIGR00421">
    <property type="entry name" value="ubiX_pad"/>
    <property type="match status" value="1"/>
</dbReference>
<reference evidence="6 7" key="1">
    <citation type="submission" date="2015-06" db="EMBL/GenBank/DDBJ databases">
        <title>Survival trade-offs in plant roots during colonization by closely related pathogenic and mutualistic fungi.</title>
        <authorList>
            <person name="Hacquard S."/>
            <person name="Kracher B."/>
            <person name="Hiruma K."/>
            <person name="Weinman A."/>
            <person name="Muench P."/>
            <person name="Garrido Oter R."/>
            <person name="Ver Loren van Themaat E."/>
            <person name="Dallerey J.-F."/>
            <person name="Damm U."/>
            <person name="Henrissat B."/>
            <person name="Lespinet O."/>
            <person name="Thon M."/>
            <person name="Kemen E."/>
            <person name="McHardy A.C."/>
            <person name="Schulze-Lefert P."/>
            <person name="O'Connell R.J."/>
        </authorList>
    </citation>
    <scope>NUCLEOTIDE SEQUENCE [LARGE SCALE GENOMIC DNA]</scope>
    <source>
        <strain evidence="6 7">0861</strain>
    </source>
</reference>
<name>A0A161W0M8_9PEZI</name>
<evidence type="ECO:0000259" key="5">
    <source>
        <dbReference type="Pfam" id="PF02441"/>
    </source>
</evidence>
<evidence type="ECO:0000256" key="1">
    <source>
        <dbReference type="ARBA" id="ARBA00022602"/>
    </source>
</evidence>
<evidence type="ECO:0000256" key="4">
    <source>
        <dbReference type="ARBA" id="ARBA00022679"/>
    </source>
</evidence>
<protein>
    <submittedName>
        <fullName evidence="6">3-octaprenyl-4-hydroxybenzoate carboxy-lyase</fullName>
    </submittedName>
</protein>